<dbReference type="InterPro" id="IPR036259">
    <property type="entry name" value="MFS_trans_sf"/>
</dbReference>
<keyword evidence="2" id="KW-0813">Transport</keyword>
<feature type="transmembrane region" description="Helical" evidence="9">
    <location>
        <begin position="469"/>
        <end position="491"/>
    </location>
</feature>
<feature type="compositionally biased region" description="Acidic residues" evidence="8">
    <location>
        <begin position="533"/>
        <end position="545"/>
    </location>
</feature>
<evidence type="ECO:0000256" key="5">
    <source>
        <dbReference type="ARBA" id="ARBA00022989"/>
    </source>
</evidence>
<evidence type="ECO:0000313" key="12">
    <source>
        <dbReference type="Proteomes" id="UP001610335"/>
    </source>
</evidence>
<dbReference type="PROSITE" id="PS50850">
    <property type="entry name" value="MFS"/>
    <property type="match status" value="1"/>
</dbReference>
<keyword evidence="5 9" id="KW-1133">Transmembrane helix</keyword>
<evidence type="ECO:0000256" key="4">
    <source>
        <dbReference type="ARBA" id="ARBA00022692"/>
    </source>
</evidence>
<accession>A0ABR4I6G1</accession>
<dbReference type="Pfam" id="PF07690">
    <property type="entry name" value="MFS_1"/>
    <property type="match status" value="1"/>
</dbReference>
<feature type="transmembrane region" description="Helical" evidence="9">
    <location>
        <begin position="150"/>
        <end position="173"/>
    </location>
</feature>
<evidence type="ECO:0000256" key="7">
    <source>
        <dbReference type="ARBA" id="ARBA00038459"/>
    </source>
</evidence>
<feature type="transmembrane region" description="Helical" evidence="9">
    <location>
        <begin position="332"/>
        <end position="355"/>
    </location>
</feature>
<name>A0ABR4I6G1_9EURO</name>
<feature type="transmembrane region" description="Helical" evidence="9">
    <location>
        <begin position="55"/>
        <end position="74"/>
    </location>
</feature>
<sequence>MSSSTLSYWQLLFNQGAVTPSVIEYSYPGSGSEEDPYVISWIPDDPRNPLLTPEWAKWAITLLVSFAAMAVALVSSAYTGGLVEIIEFFEISEIVALLGVTLFVIGFAIGPLFWAPLSELYGRRLVYILSMMTLTVFTAGVAGAENTQTLLILRFFAGSLGSAAMAIPGGVIADIFPAVSRGLAGGVYAAAPFLGPTLGPVIGGFIAESGGWRWVEGFLAIFSGVLLLAIVFLLPETYAPLLLKKRAENLRTITGRVYRTPLEVEETGKSASGLKTLSTAFSRPWILLFREPIVFLLSLYMAIIYGILYMLFAAYPIVFQQTRGWSEGTGGLAFLGILIGICLAVLSTFPLYFRYKKKALKALSLGHGRLAPEERLPDSFLGAIALPIGLFWFAWTNSPTIHWLAPIASGIPFGFGMVMVFIPIFNYLIDAYTIFAASVIAANSLLRCLFGAIFPLFTNYMFQDLGIHWASSVPAFLALACTPLPFVFYWYGAWIRGHSRYAAEADAFMERLLGVGAGAGTGTGGVRKRGGEKEEEDEELQALAQ</sequence>
<dbReference type="SUPFAM" id="SSF103473">
    <property type="entry name" value="MFS general substrate transporter"/>
    <property type="match status" value="1"/>
</dbReference>
<evidence type="ECO:0000313" key="11">
    <source>
        <dbReference type="EMBL" id="KAL2823232.1"/>
    </source>
</evidence>
<evidence type="ECO:0000259" key="10">
    <source>
        <dbReference type="PROSITE" id="PS50850"/>
    </source>
</evidence>
<organism evidence="11 12">
    <name type="scientific">Aspergillus cavernicola</name>
    <dbReference type="NCBI Taxonomy" id="176166"/>
    <lineage>
        <taxon>Eukaryota</taxon>
        <taxon>Fungi</taxon>
        <taxon>Dikarya</taxon>
        <taxon>Ascomycota</taxon>
        <taxon>Pezizomycotina</taxon>
        <taxon>Eurotiomycetes</taxon>
        <taxon>Eurotiomycetidae</taxon>
        <taxon>Eurotiales</taxon>
        <taxon>Aspergillaceae</taxon>
        <taxon>Aspergillus</taxon>
        <taxon>Aspergillus subgen. Nidulantes</taxon>
    </lineage>
</organism>
<feature type="transmembrane region" description="Helical" evidence="9">
    <location>
        <begin position="401"/>
        <end position="422"/>
    </location>
</feature>
<feature type="region of interest" description="Disordered" evidence="8">
    <location>
        <begin position="520"/>
        <end position="545"/>
    </location>
</feature>
<feature type="transmembrane region" description="Helical" evidence="9">
    <location>
        <begin position="434"/>
        <end position="457"/>
    </location>
</feature>
<feature type="transmembrane region" description="Helical" evidence="9">
    <location>
        <begin position="94"/>
        <end position="113"/>
    </location>
</feature>
<dbReference type="Gene3D" id="1.20.1250.20">
    <property type="entry name" value="MFS general substrate transporter like domains"/>
    <property type="match status" value="1"/>
</dbReference>
<evidence type="ECO:0000256" key="6">
    <source>
        <dbReference type="ARBA" id="ARBA00023136"/>
    </source>
</evidence>
<dbReference type="CDD" id="cd17323">
    <property type="entry name" value="MFS_Tpo1_MDR_like"/>
    <property type="match status" value="1"/>
</dbReference>
<feature type="transmembrane region" description="Helical" evidence="9">
    <location>
        <begin position="125"/>
        <end position="144"/>
    </location>
</feature>
<dbReference type="Proteomes" id="UP001610335">
    <property type="component" value="Unassembled WGS sequence"/>
</dbReference>
<keyword evidence="4 9" id="KW-0812">Transmembrane</keyword>
<dbReference type="PANTHER" id="PTHR23502:SF186">
    <property type="entry name" value="MAJOR FACILITATOR SUPERFAMILY (MFS) PROFILE DOMAIN-CONTAINING PROTEIN"/>
    <property type="match status" value="1"/>
</dbReference>
<evidence type="ECO:0000256" key="8">
    <source>
        <dbReference type="SAM" id="MobiDB-lite"/>
    </source>
</evidence>
<feature type="transmembrane region" description="Helical" evidence="9">
    <location>
        <begin position="293"/>
        <end position="312"/>
    </location>
</feature>
<reference evidence="11 12" key="1">
    <citation type="submission" date="2024-07" db="EMBL/GenBank/DDBJ databases">
        <title>Section-level genome sequencing and comparative genomics of Aspergillus sections Usti and Cavernicolus.</title>
        <authorList>
            <consortium name="Lawrence Berkeley National Laboratory"/>
            <person name="Nybo J.L."/>
            <person name="Vesth T.C."/>
            <person name="Theobald S."/>
            <person name="Frisvad J.C."/>
            <person name="Larsen T.O."/>
            <person name="Kjaerboelling I."/>
            <person name="Rothschild-Mancinelli K."/>
            <person name="Lyhne E.K."/>
            <person name="Kogle M.E."/>
            <person name="Barry K."/>
            <person name="Clum A."/>
            <person name="Na H."/>
            <person name="Ledsgaard L."/>
            <person name="Lin J."/>
            <person name="Lipzen A."/>
            <person name="Kuo A."/>
            <person name="Riley R."/>
            <person name="Mondo S."/>
            <person name="LaButti K."/>
            <person name="Haridas S."/>
            <person name="Pangalinan J."/>
            <person name="Salamov A.A."/>
            <person name="Simmons B.A."/>
            <person name="Magnuson J.K."/>
            <person name="Chen J."/>
            <person name="Drula E."/>
            <person name="Henrissat B."/>
            <person name="Wiebenga A."/>
            <person name="Lubbers R.J."/>
            <person name="Gomes A.C."/>
            <person name="Makela M.R."/>
            <person name="Stajich J."/>
            <person name="Grigoriev I.V."/>
            <person name="Mortensen U.H."/>
            <person name="De vries R.P."/>
            <person name="Baker S.E."/>
            <person name="Andersen M.R."/>
        </authorList>
    </citation>
    <scope>NUCLEOTIDE SEQUENCE [LARGE SCALE GENOMIC DNA]</scope>
    <source>
        <strain evidence="11 12">CBS 600.67</strain>
    </source>
</reference>
<feature type="transmembrane region" description="Helical" evidence="9">
    <location>
        <begin position="185"/>
        <end position="206"/>
    </location>
</feature>
<evidence type="ECO:0000256" key="1">
    <source>
        <dbReference type="ARBA" id="ARBA00004651"/>
    </source>
</evidence>
<gene>
    <name evidence="11" type="ORF">BDW59DRAFT_180704</name>
</gene>
<evidence type="ECO:0000256" key="3">
    <source>
        <dbReference type="ARBA" id="ARBA00022475"/>
    </source>
</evidence>
<evidence type="ECO:0000256" key="9">
    <source>
        <dbReference type="SAM" id="Phobius"/>
    </source>
</evidence>
<keyword evidence="6 9" id="KW-0472">Membrane</keyword>
<dbReference type="InterPro" id="IPR020846">
    <property type="entry name" value="MFS_dom"/>
</dbReference>
<evidence type="ECO:0000256" key="2">
    <source>
        <dbReference type="ARBA" id="ARBA00022448"/>
    </source>
</evidence>
<dbReference type="EMBL" id="JBFXLS010000054">
    <property type="protein sequence ID" value="KAL2823232.1"/>
    <property type="molecule type" value="Genomic_DNA"/>
</dbReference>
<protein>
    <submittedName>
        <fullName evidence="11">MFS general substrate transporter</fullName>
    </submittedName>
</protein>
<keyword evidence="12" id="KW-1185">Reference proteome</keyword>
<dbReference type="InterPro" id="IPR011701">
    <property type="entry name" value="MFS"/>
</dbReference>
<keyword evidence="3" id="KW-1003">Cell membrane</keyword>
<dbReference type="PANTHER" id="PTHR23502">
    <property type="entry name" value="MAJOR FACILITATOR SUPERFAMILY"/>
    <property type="match status" value="1"/>
</dbReference>
<feature type="transmembrane region" description="Helical" evidence="9">
    <location>
        <begin position="218"/>
        <end position="243"/>
    </location>
</feature>
<feature type="domain" description="Major facilitator superfamily (MFS) profile" evidence="10">
    <location>
        <begin position="60"/>
        <end position="498"/>
    </location>
</feature>
<proteinExistence type="inferred from homology"/>
<comment type="caution">
    <text evidence="11">The sequence shown here is derived from an EMBL/GenBank/DDBJ whole genome shotgun (WGS) entry which is preliminary data.</text>
</comment>
<comment type="similarity">
    <text evidence="7">Belongs to the major facilitator superfamily. DHA1 family. Polyamines/proton antiporter (TC 2.A.1.2.16) subfamily.</text>
</comment>
<comment type="subcellular location">
    <subcellularLocation>
        <location evidence="1">Cell membrane</location>
        <topology evidence="1">Multi-pass membrane protein</topology>
    </subcellularLocation>
</comment>